<sequence length="212" mass="23771">MKRSPTPSSAAKAIANNKNFPLEILLKVPAAAAEAIASDEDLLREILLRLPAKHLIRSKCVSKQWLSLISSSEFCRSHVRRHNTSLKAAALFFECGPYHVQPAGFHMVPLNNQCSKALPLDFASEVRIKQSCNGLFLCRSFHNADDCFIYFVSNPTTKKLRKISFSLENRLYAVNLAYDPLKAVHYKVIAIRRSVGVAREFEICIYSSQTNG</sequence>
<dbReference type="Gene3D" id="1.20.1280.50">
    <property type="match status" value="1"/>
</dbReference>
<evidence type="ECO:0000313" key="2">
    <source>
        <dbReference type="EMBL" id="OMO69942.1"/>
    </source>
</evidence>
<dbReference type="EMBL" id="AWWV01011907">
    <property type="protein sequence ID" value="OMO69942.1"/>
    <property type="molecule type" value="Genomic_DNA"/>
</dbReference>
<dbReference type="Gramene" id="OMO69942">
    <property type="protein sequence ID" value="OMO69942"/>
    <property type="gene ID" value="CCACVL1_19189"/>
</dbReference>
<evidence type="ECO:0000313" key="3">
    <source>
        <dbReference type="Proteomes" id="UP000188268"/>
    </source>
</evidence>
<dbReference type="Proteomes" id="UP000188268">
    <property type="component" value="Unassembled WGS sequence"/>
</dbReference>
<dbReference type="PANTHER" id="PTHR31672">
    <property type="entry name" value="BNACNNG10540D PROTEIN"/>
    <property type="match status" value="1"/>
</dbReference>
<comment type="caution">
    <text evidence="2">The sequence shown here is derived from an EMBL/GenBank/DDBJ whole genome shotgun (WGS) entry which is preliminary data.</text>
</comment>
<proteinExistence type="predicted"/>
<feature type="domain" description="F-box" evidence="1">
    <location>
        <begin position="38"/>
        <end position="78"/>
    </location>
</feature>
<dbReference type="AlphaFoldDB" id="A0A1R3HHY0"/>
<dbReference type="SUPFAM" id="SSF81383">
    <property type="entry name" value="F-box domain"/>
    <property type="match status" value="1"/>
</dbReference>
<dbReference type="InterPro" id="IPR036047">
    <property type="entry name" value="F-box-like_dom_sf"/>
</dbReference>
<dbReference type="CDD" id="cd22157">
    <property type="entry name" value="F-box_AtFBW1-like"/>
    <property type="match status" value="1"/>
</dbReference>
<evidence type="ECO:0000259" key="1">
    <source>
        <dbReference type="SMART" id="SM00256"/>
    </source>
</evidence>
<reference evidence="2 3" key="1">
    <citation type="submission" date="2013-09" db="EMBL/GenBank/DDBJ databases">
        <title>Corchorus capsularis genome sequencing.</title>
        <authorList>
            <person name="Alam M."/>
            <person name="Haque M.S."/>
            <person name="Islam M.S."/>
            <person name="Emdad E.M."/>
            <person name="Islam M.M."/>
            <person name="Ahmed B."/>
            <person name="Halim A."/>
            <person name="Hossen Q.M.M."/>
            <person name="Hossain M.Z."/>
            <person name="Ahmed R."/>
            <person name="Khan M.M."/>
            <person name="Islam R."/>
            <person name="Rashid M.M."/>
            <person name="Khan S.A."/>
            <person name="Rahman M.S."/>
            <person name="Alam M."/>
        </authorList>
    </citation>
    <scope>NUCLEOTIDE SEQUENCE [LARGE SCALE GENOMIC DNA]</scope>
    <source>
        <strain evidence="3">cv. CVL-1</strain>
        <tissue evidence="2">Whole seedling</tissue>
    </source>
</reference>
<dbReference type="PANTHER" id="PTHR31672:SF13">
    <property type="entry name" value="F-BOX PROTEIN CPR30-LIKE"/>
    <property type="match status" value="1"/>
</dbReference>
<dbReference type="STRING" id="210143.A0A1R3HHY0"/>
<organism evidence="2 3">
    <name type="scientific">Corchorus capsularis</name>
    <name type="common">Jute</name>
    <dbReference type="NCBI Taxonomy" id="210143"/>
    <lineage>
        <taxon>Eukaryota</taxon>
        <taxon>Viridiplantae</taxon>
        <taxon>Streptophyta</taxon>
        <taxon>Embryophyta</taxon>
        <taxon>Tracheophyta</taxon>
        <taxon>Spermatophyta</taxon>
        <taxon>Magnoliopsida</taxon>
        <taxon>eudicotyledons</taxon>
        <taxon>Gunneridae</taxon>
        <taxon>Pentapetalae</taxon>
        <taxon>rosids</taxon>
        <taxon>malvids</taxon>
        <taxon>Malvales</taxon>
        <taxon>Malvaceae</taxon>
        <taxon>Grewioideae</taxon>
        <taxon>Apeibeae</taxon>
        <taxon>Corchorus</taxon>
    </lineage>
</organism>
<accession>A0A1R3HHY0</accession>
<dbReference type="InterPro" id="IPR050796">
    <property type="entry name" value="SCF_F-box_component"/>
</dbReference>
<dbReference type="OrthoDB" id="1848451at2759"/>
<dbReference type="SMART" id="SM00256">
    <property type="entry name" value="FBOX"/>
    <property type="match status" value="1"/>
</dbReference>
<gene>
    <name evidence="2" type="ORF">CCACVL1_19189</name>
</gene>
<dbReference type="OMA" id="AREFEIC"/>
<dbReference type="Pfam" id="PF00646">
    <property type="entry name" value="F-box"/>
    <property type="match status" value="1"/>
</dbReference>
<protein>
    <recommendedName>
        <fullName evidence="1">F-box domain-containing protein</fullName>
    </recommendedName>
</protein>
<keyword evidence="3" id="KW-1185">Reference proteome</keyword>
<name>A0A1R3HHY0_COCAP</name>
<dbReference type="InterPro" id="IPR001810">
    <property type="entry name" value="F-box_dom"/>
</dbReference>